<reference evidence="1" key="1">
    <citation type="submission" date="2014-09" db="EMBL/GenBank/DDBJ databases">
        <authorList>
            <person name="Magalhaes I.L.F."/>
            <person name="Oliveira U."/>
            <person name="Santos F.R."/>
            <person name="Vidigal T.H.D.A."/>
            <person name="Brescovit A.D."/>
            <person name="Santos A.J."/>
        </authorList>
    </citation>
    <scope>NUCLEOTIDE SEQUENCE</scope>
    <source>
        <tissue evidence="1">Shoot tissue taken approximately 20 cm above the soil surface</tissue>
    </source>
</reference>
<evidence type="ECO:0000313" key="1">
    <source>
        <dbReference type="EMBL" id="JAE10498.1"/>
    </source>
</evidence>
<dbReference type="AlphaFoldDB" id="A0A0A9FQC4"/>
<name>A0A0A9FQC4_ARUDO</name>
<organism evidence="1">
    <name type="scientific">Arundo donax</name>
    <name type="common">Giant reed</name>
    <name type="synonym">Donax arundinaceus</name>
    <dbReference type="NCBI Taxonomy" id="35708"/>
    <lineage>
        <taxon>Eukaryota</taxon>
        <taxon>Viridiplantae</taxon>
        <taxon>Streptophyta</taxon>
        <taxon>Embryophyta</taxon>
        <taxon>Tracheophyta</taxon>
        <taxon>Spermatophyta</taxon>
        <taxon>Magnoliopsida</taxon>
        <taxon>Liliopsida</taxon>
        <taxon>Poales</taxon>
        <taxon>Poaceae</taxon>
        <taxon>PACMAD clade</taxon>
        <taxon>Arundinoideae</taxon>
        <taxon>Arundineae</taxon>
        <taxon>Arundo</taxon>
    </lineage>
</organism>
<reference evidence="1" key="2">
    <citation type="journal article" date="2015" name="Data Brief">
        <title>Shoot transcriptome of the giant reed, Arundo donax.</title>
        <authorList>
            <person name="Barrero R.A."/>
            <person name="Guerrero F.D."/>
            <person name="Moolhuijzen P."/>
            <person name="Goolsby J.A."/>
            <person name="Tidwell J."/>
            <person name="Bellgard S.E."/>
            <person name="Bellgard M.I."/>
        </authorList>
    </citation>
    <scope>NUCLEOTIDE SEQUENCE</scope>
    <source>
        <tissue evidence="1">Shoot tissue taken approximately 20 cm above the soil surface</tissue>
    </source>
</reference>
<proteinExistence type="predicted"/>
<accession>A0A0A9FQC4</accession>
<dbReference type="EMBL" id="GBRH01187398">
    <property type="protein sequence ID" value="JAE10498.1"/>
    <property type="molecule type" value="Transcribed_RNA"/>
</dbReference>
<protein>
    <submittedName>
        <fullName evidence="1">Uncharacterized protein</fullName>
    </submittedName>
</protein>
<sequence length="37" mass="4235">MERKKNTAGYFILNNITKSSYKLIPQASLVTINNEFS</sequence>